<evidence type="ECO:0000256" key="7">
    <source>
        <dbReference type="ARBA" id="ARBA00022605"/>
    </source>
</evidence>
<evidence type="ECO:0000259" key="15">
    <source>
        <dbReference type="PROSITE" id="PS51671"/>
    </source>
</evidence>
<evidence type="ECO:0000256" key="4">
    <source>
        <dbReference type="ARBA" id="ARBA00013001"/>
    </source>
</evidence>
<gene>
    <name evidence="16" type="ORF">HMPREF0063_10345</name>
</gene>
<dbReference type="Pfam" id="PF00389">
    <property type="entry name" value="2-Hacid_dh"/>
    <property type="match status" value="1"/>
</dbReference>
<feature type="domain" description="ACT" evidence="15">
    <location>
        <begin position="349"/>
        <end position="418"/>
    </location>
</feature>
<dbReference type="SUPFAM" id="SSF55021">
    <property type="entry name" value="ACT-like"/>
    <property type="match status" value="1"/>
</dbReference>
<dbReference type="Proteomes" id="UP000003111">
    <property type="component" value="Unassembled WGS sequence"/>
</dbReference>
<dbReference type="Pfam" id="PF22629">
    <property type="entry name" value="ACT_AHAS_ss"/>
    <property type="match status" value="1"/>
</dbReference>
<evidence type="ECO:0000256" key="5">
    <source>
        <dbReference type="ARBA" id="ARBA00013143"/>
    </source>
</evidence>
<name>E2S8I8_9ACTN</name>
<organism evidence="16 17">
    <name type="scientific">Aeromicrobium marinum DSM 15272</name>
    <dbReference type="NCBI Taxonomy" id="585531"/>
    <lineage>
        <taxon>Bacteria</taxon>
        <taxon>Bacillati</taxon>
        <taxon>Actinomycetota</taxon>
        <taxon>Actinomycetes</taxon>
        <taxon>Propionibacteriales</taxon>
        <taxon>Nocardioidaceae</taxon>
        <taxon>Aeromicrobium</taxon>
    </lineage>
</organism>
<dbReference type="PROSITE" id="PS00065">
    <property type="entry name" value="D_2_HYDROXYACID_DH_1"/>
    <property type="match status" value="1"/>
</dbReference>
<keyword evidence="7" id="KW-0028">Amino-acid biosynthesis</keyword>
<evidence type="ECO:0000256" key="9">
    <source>
        <dbReference type="ARBA" id="ARBA00023027"/>
    </source>
</evidence>
<dbReference type="InterPro" id="IPR002912">
    <property type="entry name" value="ACT_dom"/>
</dbReference>
<dbReference type="InterPro" id="IPR050857">
    <property type="entry name" value="D-2-hydroxyacid_DH"/>
</dbReference>
<keyword evidence="17" id="KW-1185">Reference proteome</keyword>
<dbReference type="Gene3D" id="3.40.50.720">
    <property type="entry name" value="NAD(P)-binding Rossmann-like Domain"/>
    <property type="match status" value="2"/>
</dbReference>
<dbReference type="GO" id="GO:0047545">
    <property type="term" value="F:(S)-2-hydroxyglutarate dehydrogenase activity"/>
    <property type="evidence" value="ECO:0007669"/>
    <property type="project" value="UniProtKB-ARBA"/>
</dbReference>
<dbReference type="AlphaFoldDB" id="E2S8I8"/>
<dbReference type="CDD" id="cd04901">
    <property type="entry name" value="ACT_3PGDH"/>
    <property type="match status" value="1"/>
</dbReference>
<dbReference type="GO" id="GO:0006564">
    <property type="term" value="P:L-serine biosynthetic process"/>
    <property type="evidence" value="ECO:0007669"/>
    <property type="project" value="UniProtKB-KW"/>
</dbReference>
<comment type="catalytic activity">
    <reaction evidence="13">
        <text>(2R)-3-phosphoglycerate + NAD(+) = 3-phosphooxypyruvate + NADH + H(+)</text>
        <dbReference type="Rhea" id="RHEA:12641"/>
        <dbReference type="ChEBI" id="CHEBI:15378"/>
        <dbReference type="ChEBI" id="CHEBI:18110"/>
        <dbReference type="ChEBI" id="CHEBI:57540"/>
        <dbReference type="ChEBI" id="CHEBI:57945"/>
        <dbReference type="ChEBI" id="CHEBI:58272"/>
        <dbReference type="EC" id="1.1.1.95"/>
    </reaction>
</comment>
<dbReference type="PROSITE" id="PS51671">
    <property type="entry name" value="ACT"/>
    <property type="match status" value="1"/>
</dbReference>
<accession>E2S8I8</accession>
<dbReference type="EC" id="1.1.1.399" evidence="4"/>
<dbReference type="GO" id="GO:0004617">
    <property type="term" value="F:phosphoglycerate dehydrogenase activity"/>
    <property type="evidence" value="ECO:0007669"/>
    <property type="project" value="UniProtKB-EC"/>
</dbReference>
<keyword evidence="9" id="KW-0520">NAD</keyword>
<keyword evidence="10" id="KW-0718">Serine biosynthesis</keyword>
<dbReference type="FunFam" id="3.40.50.720:FF:000041">
    <property type="entry name" value="D-3-phosphoglycerate dehydrogenase"/>
    <property type="match status" value="1"/>
</dbReference>
<dbReference type="Gene3D" id="3.30.70.260">
    <property type="match status" value="1"/>
</dbReference>
<dbReference type="InterPro" id="IPR029752">
    <property type="entry name" value="D-isomer_DH_CS1"/>
</dbReference>
<dbReference type="eggNOG" id="COG0111">
    <property type="taxonomic scope" value="Bacteria"/>
</dbReference>
<evidence type="ECO:0000256" key="11">
    <source>
        <dbReference type="ARBA" id="ARBA00030455"/>
    </source>
</evidence>
<comment type="pathway">
    <text evidence="2">Amino-acid biosynthesis; L-serine biosynthesis; L-serine from 3-phospho-D-glycerate: step 1/3.</text>
</comment>
<dbReference type="GO" id="GO:0051287">
    <property type="term" value="F:NAD binding"/>
    <property type="evidence" value="ECO:0007669"/>
    <property type="project" value="InterPro"/>
</dbReference>
<comment type="similarity">
    <text evidence="3 14">Belongs to the D-isomer specific 2-hydroxyacid dehydrogenase family.</text>
</comment>
<reference evidence="16" key="1">
    <citation type="submission" date="2010-08" db="EMBL/GenBank/DDBJ databases">
        <authorList>
            <person name="Muzny D."/>
            <person name="Qin X."/>
            <person name="Buhay C."/>
            <person name="Dugan-Rocha S."/>
            <person name="Ding Y."/>
            <person name="Chen G."/>
            <person name="Hawes A."/>
            <person name="Holder M."/>
            <person name="Jhangiani S."/>
            <person name="Johnson A."/>
            <person name="Khan Z."/>
            <person name="Li Z."/>
            <person name="Liu W."/>
            <person name="Liu X."/>
            <person name="Perez L."/>
            <person name="Shen H."/>
            <person name="Wang Q."/>
            <person name="Watt J."/>
            <person name="Xi L."/>
            <person name="Xin Y."/>
            <person name="Zhou J."/>
            <person name="Deng J."/>
            <person name="Jiang H."/>
            <person name="Liu Y."/>
            <person name="Qu J."/>
            <person name="Song X.-Z."/>
            <person name="Zhang L."/>
            <person name="Villasana D."/>
            <person name="Johnson A."/>
            <person name="Liu J."/>
            <person name="Liyanage D."/>
            <person name="Lorensuhewa L."/>
            <person name="Robinson T."/>
            <person name="Song A."/>
            <person name="Song B.-B."/>
            <person name="Dinh H."/>
            <person name="Thornton R."/>
            <person name="Coyle M."/>
            <person name="Francisco L."/>
            <person name="Jackson L."/>
            <person name="Javaid M."/>
            <person name="Korchina V."/>
            <person name="Kovar C."/>
            <person name="Mata R."/>
            <person name="Mathew T."/>
            <person name="Ngo R."/>
            <person name="Nguyen L."/>
            <person name="Nguyen N."/>
            <person name="Okwuonu G."/>
            <person name="Ongeri F."/>
            <person name="Pham C."/>
            <person name="Simmons D."/>
            <person name="Wilczek-Boney K."/>
            <person name="Hale W."/>
            <person name="Jakkamsetti A."/>
            <person name="Pham P."/>
            <person name="Ruth R."/>
            <person name="San Lucas F."/>
            <person name="Warren J."/>
            <person name="Zhang J."/>
            <person name="Zhao Z."/>
            <person name="Zhou C."/>
            <person name="Zhu D."/>
            <person name="Lee S."/>
            <person name="Bess C."/>
            <person name="Blankenburg K."/>
            <person name="Forbes L."/>
            <person name="Fu Q."/>
            <person name="Gubbala S."/>
            <person name="Hirani K."/>
            <person name="Jayaseelan J.C."/>
            <person name="Lara F."/>
            <person name="Munidasa M."/>
            <person name="Palculict T."/>
            <person name="Patil S."/>
            <person name="Pu L.-L."/>
            <person name="Saada N."/>
            <person name="Tang L."/>
            <person name="Weissenberger G."/>
            <person name="Zhu Y."/>
            <person name="Hemphill L."/>
            <person name="Shang Y."/>
            <person name="Youmans B."/>
            <person name="Ayvaz T."/>
            <person name="Ross M."/>
            <person name="Santibanez J."/>
            <person name="Aqrawi P."/>
            <person name="Gross S."/>
            <person name="Joshi V."/>
            <person name="Fowler G."/>
            <person name="Nazareth L."/>
            <person name="Reid J."/>
            <person name="Worley K."/>
            <person name="Petrosino J."/>
            <person name="Highlander S."/>
            <person name="Gibbs R."/>
        </authorList>
    </citation>
    <scope>NUCLEOTIDE SEQUENCE [LARGE SCALE GENOMIC DNA]</scope>
    <source>
        <strain evidence="16">DSM 15272</strain>
    </source>
</reference>
<evidence type="ECO:0000256" key="6">
    <source>
        <dbReference type="ARBA" id="ARBA00021582"/>
    </source>
</evidence>
<sequence>MMMSMTTTDSTPTERLADEDIRVLLLENIHADGREFLRGKGYQVEAQDGALSEDDLIEAVQGVHLLGIRSTTYVTERVLQNAPDLLGIGAFCIGTNQIDLAATSRAGVAVFNAPYSNTRSVVELAIAEIISLARRLHEKSTDMHRGVWNKSAAGSHEVRGRTLGIVGYGNIGSQLSVVAEALGLKVIFYDIDDKLALGNAKRCSTMEELLAEADVVTLHVDGRPGNAGLFGAEQMALMKPRSLFLNLSRGIAVDTDALRGHLESGHIAGAALDVFPIEPKRQGDPFESGLQGVPNVILTPHVGGSTEEAQQDIGRFVASKLRAYAAFGSTAMSVNLPELNLPVDPEKHRLAHVHRNAPGVLASVNTLLGERGVNIEGQQLATRGELGYVVTDVGAEVQPSVLAELAELPETVRLRQLS</sequence>
<proteinExistence type="inferred from homology"/>
<dbReference type="InterPro" id="IPR006140">
    <property type="entry name" value="D-isomer_DH_NAD-bd"/>
</dbReference>
<evidence type="ECO:0000256" key="1">
    <source>
        <dbReference type="ARBA" id="ARBA00003800"/>
    </source>
</evidence>
<evidence type="ECO:0000313" key="17">
    <source>
        <dbReference type="Proteomes" id="UP000003111"/>
    </source>
</evidence>
<comment type="function">
    <text evidence="1">Catalyzes the reversible oxidation of 3-phospho-D-glycerate to 3-phosphonooxypyruvate, the first step of the phosphorylated L-serine biosynthesis pathway. Also catalyzes the reversible oxidation of 2-hydroxyglutarate to 2-oxoglutarate.</text>
</comment>
<dbReference type="SUPFAM" id="SSF52283">
    <property type="entry name" value="Formate/glycerate dehydrogenase catalytic domain-like"/>
    <property type="match status" value="1"/>
</dbReference>
<dbReference type="HOGENOM" id="CLU_019796_9_2_11"/>
<dbReference type="STRING" id="585531.HMPREF0063_10345"/>
<dbReference type="PANTHER" id="PTHR42789">
    <property type="entry name" value="D-ISOMER SPECIFIC 2-HYDROXYACID DEHYDROGENASE FAMILY PROTEIN (AFU_ORTHOLOGUE AFUA_6G10090)"/>
    <property type="match status" value="1"/>
</dbReference>
<evidence type="ECO:0000256" key="8">
    <source>
        <dbReference type="ARBA" id="ARBA00023002"/>
    </source>
</evidence>
<protein>
    <recommendedName>
        <fullName evidence="6">D-3-phosphoglycerate dehydrogenase</fullName>
        <ecNumber evidence="4">1.1.1.399</ecNumber>
        <ecNumber evidence="5">1.1.1.95</ecNumber>
    </recommendedName>
    <alternativeName>
        <fullName evidence="11">2-oxoglutarate reductase</fullName>
    </alternativeName>
</protein>
<evidence type="ECO:0000256" key="12">
    <source>
        <dbReference type="ARBA" id="ARBA00048126"/>
    </source>
</evidence>
<dbReference type="EMBL" id="ACLF03000002">
    <property type="protein sequence ID" value="EFQ84493.1"/>
    <property type="molecule type" value="Genomic_DNA"/>
</dbReference>
<dbReference type="NCBIfam" id="NF008759">
    <property type="entry name" value="PRK11790.1"/>
    <property type="match status" value="1"/>
</dbReference>
<dbReference type="InterPro" id="IPR045865">
    <property type="entry name" value="ACT-like_dom_sf"/>
</dbReference>
<comment type="catalytic activity">
    <reaction evidence="12">
        <text>(R)-2-hydroxyglutarate + NAD(+) = 2-oxoglutarate + NADH + H(+)</text>
        <dbReference type="Rhea" id="RHEA:49612"/>
        <dbReference type="ChEBI" id="CHEBI:15378"/>
        <dbReference type="ChEBI" id="CHEBI:15801"/>
        <dbReference type="ChEBI" id="CHEBI:16810"/>
        <dbReference type="ChEBI" id="CHEBI:57540"/>
        <dbReference type="ChEBI" id="CHEBI:57945"/>
        <dbReference type="EC" id="1.1.1.399"/>
    </reaction>
</comment>
<dbReference type="InterPro" id="IPR054480">
    <property type="entry name" value="AHAS_small-like_ACT"/>
</dbReference>
<dbReference type="EC" id="1.1.1.95" evidence="5"/>
<evidence type="ECO:0000313" key="16">
    <source>
        <dbReference type="EMBL" id="EFQ84493.1"/>
    </source>
</evidence>
<evidence type="ECO:0000256" key="13">
    <source>
        <dbReference type="ARBA" id="ARBA00048731"/>
    </source>
</evidence>
<evidence type="ECO:0000256" key="3">
    <source>
        <dbReference type="ARBA" id="ARBA00005854"/>
    </source>
</evidence>
<comment type="caution">
    <text evidence="16">The sequence shown here is derived from an EMBL/GenBank/DDBJ whole genome shotgun (WGS) entry which is preliminary data.</text>
</comment>
<dbReference type="Pfam" id="PF02826">
    <property type="entry name" value="2-Hacid_dh_C"/>
    <property type="match status" value="1"/>
</dbReference>
<evidence type="ECO:0000256" key="14">
    <source>
        <dbReference type="RuleBase" id="RU003719"/>
    </source>
</evidence>
<dbReference type="SUPFAM" id="SSF51735">
    <property type="entry name" value="NAD(P)-binding Rossmann-fold domains"/>
    <property type="match status" value="1"/>
</dbReference>
<dbReference type="InterPro" id="IPR036291">
    <property type="entry name" value="NAD(P)-bd_dom_sf"/>
</dbReference>
<dbReference type="PANTHER" id="PTHR42789:SF1">
    <property type="entry name" value="D-ISOMER SPECIFIC 2-HYDROXYACID DEHYDROGENASE FAMILY PROTEIN (AFU_ORTHOLOGUE AFUA_6G10090)"/>
    <property type="match status" value="1"/>
</dbReference>
<dbReference type="InterPro" id="IPR006139">
    <property type="entry name" value="D-isomer_2_OHA_DH_cat_dom"/>
</dbReference>
<evidence type="ECO:0000256" key="10">
    <source>
        <dbReference type="ARBA" id="ARBA00023299"/>
    </source>
</evidence>
<dbReference type="UniPathway" id="UPA00135">
    <property type="reaction ID" value="UER00196"/>
</dbReference>
<evidence type="ECO:0000256" key="2">
    <source>
        <dbReference type="ARBA" id="ARBA00005216"/>
    </source>
</evidence>
<keyword evidence="8 14" id="KW-0560">Oxidoreductase</keyword>
<dbReference type="CDD" id="cd12176">
    <property type="entry name" value="PGDH_3"/>
    <property type="match status" value="1"/>
</dbReference>